<feature type="domain" description="ABM" evidence="1">
    <location>
        <begin position="6"/>
        <end position="66"/>
    </location>
</feature>
<dbReference type="Pfam" id="PF03992">
    <property type="entry name" value="ABM"/>
    <property type="match status" value="1"/>
</dbReference>
<dbReference type="AlphaFoldDB" id="A0A1V9FJY1"/>
<name>A0A1V9FJY1_9BACT</name>
<evidence type="ECO:0000259" key="1">
    <source>
        <dbReference type="Pfam" id="PF03992"/>
    </source>
</evidence>
<dbReference type="STRING" id="550983.A4R26_02645"/>
<proteinExistence type="predicted"/>
<protein>
    <submittedName>
        <fullName evidence="2">Antibiotic biosynthesis monooxygenase</fullName>
    </submittedName>
</protein>
<evidence type="ECO:0000313" key="2">
    <source>
        <dbReference type="EMBL" id="OQP58669.1"/>
    </source>
</evidence>
<gene>
    <name evidence="2" type="ORF">A4R26_02645</name>
</gene>
<dbReference type="EMBL" id="LWBP01000188">
    <property type="protein sequence ID" value="OQP58669.1"/>
    <property type="molecule type" value="Genomic_DNA"/>
</dbReference>
<keyword evidence="2" id="KW-0503">Monooxygenase</keyword>
<dbReference type="GO" id="GO:0004497">
    <property type="term" value="F:monooxygenase activity"/>
    <property type="evidence" value="ECO:0007669"/>
    <property type="project" value="UniProtKB-KW"/>
</dbReference>
<keyword evidence="2" id="KW-0560">Oxidoreductase</keyword>
<sequence>MNFIDKFFVPAAAIKEFRERVKINRNFIEKLPGFIEDAAYEYTDNDGNLIFITVAMWQSAEALNKAKEAVQAEYKKEGFDAPAMFKRLGITVDRGIYTRVHE</sequence>
<dbReference type="InterPro" id="IPR011008">
    <property type="entry name" value="Dimeric_a/b-barrel"/>
</dbReference>
<evidence type="ECO:0000313" key="3">
    <source>
        <dbReference type="Proteomes" id="UP000192276"/>
    </source>
</evidence>
<comment type="caution">
    <text evidence="2">The sequence shown here is derived from an EMBL/GenBank/DDBJ whole genome shotgun (WGS) entry which is preliminary data.</text>
</comment>
<dbReference type="InterPro" id="IPR007138">
    <property type="entry name" value="ABM_dom"/>
</dbReference>
<reference evidence="3" key="1">
    <citation type="submission" date="2016-04" db="EMBL/GenBank/DDBJ databases">
        <authorList>
            <person name="Chen L."/>
            <person name="Zhuang W."/>
            <person name="Wang G."/>
        </authorList>
    </citation>
    <scope>NUCLEOTIDE SEQUENCE [LARGE SCALE GENOMIC DNA]</scope>
    <source>
        <strain evidence="3">208</strain>
    </source>
</reference>
<dbReference type="Proteomes" id="UP000192276">
    <property type="component" value="Unassembled WGS sequence"/>
</dbReference>
<keyword evidence="3" id="KW-1185">Reference proteome</keyword>
<accession>A0A1V9FJY1</accession>
<organism evidence="2 3">
    <name type="scientific">Niastella populi</name>
    <dbReference type="NCBI Taxonomy" id="550983"/>
    <lineage>
        <taxon>Bacteria</taxon>
        <taxon>Pseudomonadati</taxon>
        <taxon>Bacteroidota</taxon>
        <taxon>Chitinophagia</taxon>
        <taxon>Chitinophagales</taxon>
        <taxon>Chitinophagaceae</taxon>
        <taxon>Niastella</taxon>
    </lineage>
</organism>
<dbReference type="Gene3D" id="3.30.70.100">
    <property type="match status" value="1"/>
</dbReference>
<dbReference type="SUPFAM" id="SSF54909">
    <property type="entry name" value="Dimeric alpha+beta barrel"/>
    <property type="match status" value="1"/>
</dbReference>